<dbReference type="EMBL" id="JADBEB010000001">
    <property type="protein sequence ID" value="MBE1492759.1"/>
    <property type="molecule type" value="Genomic_DNA"/>
</dbReference>
<dbReference type="RefSeq" id="WP_192771613.1">
    <property type="nucleotide sequence ID" value="NZ_JADBEB010000001.1"/>
</dbReference>
<sequence length="241" mass="24552">MAFAVAVFGAPAPAEAHPFGDPQTVAIALDRNRPDVVHVRWKVGGLDDLTLLGIALGLVPQDRVMLDGAVFYQESDAAALGASDRFAAYLAKQITVTSGGRACPGSVQPPNDLGRSGATVDYTCPGPVGTVAVAVRTLTDLNPAYRTLATGPRGARAVYGSGQDSHDWVLGEAAVPGGVPDEASVTGVPEQQLGRSAAVQLGGVLVGVVLVAAGGLLLFRRSTRRRNAATALPSGRPGPLG</sequence>
<reference evidence="2" key="1">
    <citation type="submission" date="2020-10" db="EMBL/GenBank/DDBJ databases">
        <title>Sequencing the genomes of 1000 actinobacteria strains.</title>
        <authorList>
            <person name="Klenk H.-P."/>
        </authorList>
    </citation>
    <scope>NUCLEOTIDE SEQUENCE</scope>
    <source>
        <strain evidence="2">DSM 46832</strain>
    </source>
</reference>
<name>A0A927ME51_9ACTN</name>
<keyword evidence="1" id="KW-1133">Transmembrane helix</keyword>
<keyword evidence="1" id="KW-0472">Membrane</keyword>
<proteinExistence type="predicted"/>
<keyword evidence="3" id="KW-1185">Reference proteome</keyword>
<evidence type="ECO:0000313" key="3">
    <source>
        <dbReference type="Proteomes" id="UP000649753"/>
    </source>
</evidence>
<dbReference type="AlphaFoldDB" id="A0A927ME51"/>
<accession>A0A927ME51</accession>
<comment type="caution">
    <text evidence="2">The sequence shown here is derived from an EMBL/GenBank/DDBJ whole genome shotgun (WGS) entry which is preliminary data.</text>
</comment>
<feature type="transmembrane region" description="Helical" evidence="1">
    <location>
        <begin position="197"/>
        <end position="219"/>
    </location>
</feature>
<organism evidence="2 3">
    <name type="scientific">Plantactinospora soyae</name>
    <dbReference type="NCBI Taxonomy" id="1544732"/>
    <lineage>
        <taxon>Bacteria</taxon>
        <taxon>Bacillati</taxon>
        <taxon>Actinomycetota</taxon>
        <taxon>Actinomycetes</taxon>
        <taxon>Micromonosporales</taxon>
        <taxon>Micromonosporaceae</taxon>
        <taxon>Plantactinospora</taxon>
    </lineage>
</organism>
<dbReference type="Proteomes" id="UP000649753">
    <property type="component" value="Unassembled WGS sequence"/>
</dbReference>
<evidence type="ECO:0000313" key="2">
    <source>
        <dbReference type="EMBL" id="MBE1492759.1"/>
    </source>
</evidence>
<keyword evidence="1" id="KW-0812">Transmembrane</keyword>
<gene>
    <name evidence="2" type="ORF">H4W31_008397</name>
</gene>
<protein>
    <submittedName>
        <fullName evidence="2">Uncharacterized protein</fullName>
    </submittedName>
</protein>
<evidence type="ECO:0000256" key="1">
    <source>
        <dbReference type="SAM" id="Phobius"/>
    </source>
</evidence>